<dbReference type="AlphaFoldDB" id="A0A128EYL2"/>
<keyword evidence="7" id="KW-1185">Reference proteome</keyword>
<evidence type="ECO:0000256" key="5">
    <source>
        <dbReference type="SAM" id="Phobius"/>
    </source>
</evidence>
<organism evidence="6 7">
    <name type="scientific">Grimontia celer</name>
    <dbReference type="NCBI Taxonomy" id="1796497"/>
    <lineage>
        <taxon>Bacteria</taxon>
        <taxon>Pseudomonadati</taxon>
        <taxon>Pseudomonadota</taxon>
        <taxon>Gammaproteobacteria</taxon>
        <taxon>Vibrionales</taxon>
        <taxon>Vibrionaceae</taxon>
        <taxon>Grimontia</taxon>
    </lineage>
</organism>
<dbReference type="RefSeq" id="WP_062662379.1">
    <property type="nucleotide sequence ID" value="NZ_FIZX01000001.1"/>
</dbReference>
<dbReference type="InterPro" id="IPR004710">
    <property type="entry name" value="Bilac:Na_transpt"/>
</dbReference>
<feature type="transmembrane region" description="Helical" evidence="5">
    <location>
        <begin position="68"/>
        <end position="87"/>
    </location>
</feature>
<gene>
    <name evidence="6" type="ORF">GCE9029_01591</name>
</gene>
<keyword evidence="4 5" id="KW-0472">Membrane</keyword>
<evidence type="ECO:0000256" key="2">
    <source>
        <dbReference type="ARBA" id="ARBA00022692"/>
    </source>
</evidence>
<reference evidence="7" key="1">
    <citation type="submission" date="2016-02" db="EMBL/GenBank/DDBJ databases">
        <authorList>
            <person name="Rodrigo-Torres Lidia"/>
            <person name="Arahal R.David."/>
        </authorList>
    </citation>
    <scope>NUCLEOTIDE SEQUENCE [LARGE SCALE GENOMIC DNA]</scope>
    <source>
        <strain evidence="7">CECT 9029</strain>
    </source>
</reference>
<feature type="transmembrane region" description="Helical" evidence="5">
    <location>
        <begin position="40"/>
        <end position="62"/>
    </location>
</feature>
<feature type="transmembrane region" description="Helical" evidence="5">
    <location>
        <begin position="255"/>
        <end position="275"/>
    </location>
</feature>
<dbReference type="EMBL" id="FIZX01000001">
    <property type="protein sequence ID" value="CZF79669.1"/>
    <property type="molecule type" value="Genomic_DNA"/>
</dbReference>
<feature type="transmembrane region" description="Helical" evidence="5">
    <location>
        <begin position="133"/>
        <end position="151"/>
    </location>
</feature>
<sequence length="285" mass="29749">MAQAMLTIGLPIALAWMMFCVGITLSLADFKRVAEYPGKIAAGLTAQLVGLPLIAYILIHVFALPEVVAVGLWILALAPGGASSNAISHLAGGDSALSITMTAVSSLIIPFSLPLMLPLVLSDVSAVIPVKTAILQLVAVTLLPVTIGMLLNHFVKGEGFTRFSVLAGKSALWALFFTVAVTLAANTAVFSQLFSVASVMVLSLCLLGMGLGVAVSKLFSGDRKLTRTFAIEVGIQNAGTAIFVAVVQLQQPELALTPLLYGVLMNIPAVILIALNKRRQSSIAI</sequence>
<feature type="transmembrane region" description="Helical" evidence="5">
    <location>
        <begin position="99"/>
        <end position="121"/>
    </location>
</feature>
<evidence type="ECO:0000313" key="7">
    <source>
        <dbReference type="Proteomes" id="UP000071641"/>
    </source>
</evidence>
<feature type="transmembrane region" description="Helical" evidence="5">
    <location>
        <begin position="228"/>
        <end position="249"/>
    </location>
</feature>
<dbReference type="OrthoDB" id="9806785at2"/>
<feature type="transmembrane region" description="Helical" evidence="5">
    <location>
        <begin position="6"/>
        <end position="28"/>
    </location>
</feature>
<dbReference type="PANTHER" id="PTHR10361:SF24">
    <property type="entry name" value="P3 PROTEIN"/>
    <property type="match status" value="1"/>
</dbReference>
<keyword evidence="2 5" id="KW-0812">Transmembrane</keyword>
<evidence type="ECO:0000313" key="6">
    <source>
        <dbReference type="EMBL" id="CZF79669.1"/>
    </source>
</evidence>
<dbReference type="InterPro" id="IPR038770">
    <property type="entry name" value="Na+/solute_symporter_sf"/>
</dbReference>
<dbReference type="Proteomes" id="UP000071641">
    <property type="component" value="Unassembled WGS sequence"/>
</dbReference>
<comment type="subcellular location">
    <subcellularLocation>
        <location evidence="1">Membrane</location>
        <topology evidence="1">Multi-pass membrane protein</topology>
    </subcellularLocation>
</comment>
<evidence type="ECO:0000256" key="4">
    <source>
        <dbReference type="ARBA" id="ARBA00023136"/>
    </source>
</evidence>
<dbReference type="InterPro" id="IPR002657">
    <property type="entry name" value="BilAc:Na_symport/Acr3"/>
</dbReference>
<dbReference type="Pfam" id="PF01758">
    <property type="entry name" value="SBF"/>
    <property type="match status" value="1"/>
</dbReference>
<dbReference type="GO" id="GO:0016020">
    <property type="term" value="C:membrane"/>
    <property type="evidence" value="ECO:0007669"/>
    <property type="project" value="UniProtKB-SubCell"/>
</dbReference>
<feature type="transmembrane region" description="Helical" evidence="5">
    <location>
        <begin position="171"/>
        <end position="190"/>
    </location>
</feature>
<dbReference type="PANTHER" id="PTHR10361">
    <property type="entry name" value="SODIUM-BILE ACID COTRANSPORTER"/>
    <property type="match status" value="1"/>
</dbReference>
<dbReference type="Gene3D" id="1.20.1530.20">
    <property type="match status" value="1"/>
</dbReference>
<keyword evidence="3 5" id="KW-1133">Transmembrane helix</keyword>
<feature type="transmembrane region" description="Helical" evidence="5">
    <location>
        <begin position="196"/>
        <end position="216"/>
    </location>
</feature>
<evidence type="ECO:0000256" key="3">
    <source>
        <dbReference type="ARBA" id="ARBA00022989"/>
    </source>
</evidence>
<protein>
    <submittedName>
        <fullName evidence="6">Sodium Bile acid symporter family protein</fullName>
    </submittedName>
</protein>
<evidence type="ECO:0000256" key="1">
    <source>
        <dbReference type="ARBA" id="ARBA00004141"/>
    </source>
</evidence>
<accession>A0A128EYL2</accession>
<name>A0A128EYL2_9GAMM</name>
<proteinExistence type="predicted"/>